<dbReference type="Proteomes" id="UP000242427">
    <property type="component" value="Unassembled WGS sequence"/>
</dbReference>
<evidence type="ECO:0000313" key="2">
    <source>
        <dbReference type="EMBL" id="PSJ26892.1"/>
    </source>
</evidence>
<dbReference type="AlphaFoldDB" id="A0A9X7JNJ8"/>
<gene>
    <name evidence="2" type="ORF">B7P34_20430</name>
</gene>
<dbReference type="EMBL" id="PXWG01000057">
    <property type="protein sequence ID" value="PSJ26892.1"/>
    <property type="molecule type" value="Genomic_DNA"/>
</dbReference>
<name>A0A9X7JNJ8_9ACTN</name>
<protein>
    <submittedName>
        <fullName evidence="2">Uncharacterized protein</fullName>
    </submittedName>
</protein>
<sequence>MVDTVRGCVLLLDGTPDRRRGVLPNPTAHAVAGAHPRRFLAADAVDVVQLPAVEGPQSALAYLQHAAAVPGPLLVWVTGRLMVPARRGGELHLALPGSTPATVRYTGLPWAWLLRTLQAHAGPVLLMADLEADTAAWPHVVSGAGSGELAQGVPLFGVVNPVPPVPAREAGPYTRALLEALRTGDPHAGPALDVPAVHRRALLAADPGPDTVPLQWGTPGPVLANVAAAARPHPQPEPRSAYGPALSREPAPLQPAASPRQPEPAPVRPPDPVPAPAAAPVPAPAQDDLLPGILAAAHAGRHNEAAAMAAAAEQQALRRYGPDSPEAGLWIEVRADLARMAGDHSRAAELWMTAAAARLGRSGPADGEALAALKRAHYCWQHSGDQAPLLAPALLALWERVPGGEGAAGHIRTRLQEAEENAPPTVAY</sequence>
<feature type="region of interest" description="Disordered" evidence="1">
    <location>
        <begin position="230"/>
        <end position="285"/>
    </location>
</feature>
<evidence type="ECO:0000313" key="3">
    <source>
        <dbReference type="Proteomes" id="UP000242427"/>
    </source>
</evidence>
<feature type="compositionally biased region" description="Pro residues" evidence="1">
    <location>
        <begin position="261"/>
        <end position="283"/>
    </location>
</feature>
<keyword evidence="3" id="KW-1185">Reference proteome</keyword>
<comment type="caution">
    <text evidence="2">The sequence shown here is derived from an EMBL/GenBank/DDBJ whole genome shotgun (WGS) entry which is preliminary data.</text>
</comment>
<accession>A0A9X7JNJ8</accession>
<organism evidence="2 3">
    <name type="scientific">Streptosporangium nondiastaticum</name>
    <dbReference type="NCBI Taxonomy" id="35764"/>
    <lineage>
        <taxon>Bacteria</taxon>
        <taxon>Bacillati</taxon>
        <taxon>Actinomycetota</taxon>
        <taxon>Actinomycetes</taxon>
        <taxon>Streptosporangiales</taxon>
        <taxon>Streptosporangiaceae</taxon>
        <taxon>Streptosporangium</taxon>
    </lineage>
</organism>
<reference evidence="2 3" key="1">
    <citation type="submission" date="2018-03" db="EMBL/GenBank/DDBJ databases">
        <title>Chitinolytic properties of Streptosporangium nondiastaticum TBG75A20.</title>
        <authorList>
            <person name="Gayathri V."/>
            <person name="Shiburaj S."/>
        </authorList>
    </citation>
    <scope>NUCLEOTIDE SEQUENCE [LARGE SCALE GENOMIC DNA]</scope>
    <source>
        <strain evidence="2 3">TBG75A20</strain>
    </source>
</reference>
<evidence type="ECO:0000256" key="1">
    <source>
        <dbReference type="SAM" id="MobiDB-lite"/>
    </source>
</evidence>
<proteinExistence type="predicted"/>